<feature type="compositionally biased region" description="Basic and acidic residues" evidence="1">
    <location>
        <begin position="216"/>
        <end position="232"/>
    </location>
</feature>
<feature type="region of interest" description="Disordered" evidence="1">
    <location>
        <begin position="137"/>
        <end position="171"/>
    </location>
</feature>
<dbReference type="AlphaFoldDB" id="A0A369JTU2"/>
<reference evidence="2" key="1">
    <citation type="submission" date="2018-04" db="EMBL/GenBank/DDBJ databases">
        <title>Whole genome sequencing of Hypsizygus marmoreus.</title>
        <authorList>
            <person name="Choi I.-G."/>
            <person name="Min B."/>
            <person name="Kim J.-G."/>
            <person name="Kim S."/>
            <person name="Oh Y.-L."/>
            <person name="Kong W.-S."/>
            <person name="Park H."/>
            <person name="Jeong J."/>
            <person name="Song E.-S."/>
        </authorList>
    </citation>
    <scope>NUCLEOTIDE SEQUENCE [LARGE SCALE GENOMIC DNA]</scope>
    <source>
        <strain evidence="2">51987-8</strain>
    </source>
</reference>
<keyword evidence="3" id="KW-1185">Reference proteome</keyword>
<evidence type="ECO:0000256" key="1">
    <source>
        <dbReference type="SAM" id="MobiDB-lite"/>
    </source>
</evidence>
<feature type="compositionally biased region" description="Basic and acidic residues" evidence="1">
    <location>
        <begin position="143"/>
        <end position="171"/>
    </location>
</feature>
<protein>
    <submittedName>
        <fullName evidence="2">Uncharacterized protein</fullName>
    </submittedName>
</protein>
<accession>A0A369JTU2</accession>
<gene>
    <name evidence="2" type="ORF">Hypma_009930</name>
</gene>
<sequence length="281" mass="31244">MPAPDNGAVSRVHAKTCPSRKTSNKIEWISPCINWRRRLDSAKHRKEIKTSRCPGMYSSGLDVDRVGVRKYEDTETRHGYYNVAGLKSEKGTTAEIESYMVYKPEGSRLMTGRISLLGARRRSAEHVVRPSLHTDAITRGKGGRLDETREGGEQRQIRSTAGKKESWATDEHPGAVTGIERILVHQPQVSLLEIARSISSEQGRYESSAELTKSTMDGREETSRVPKNEHGCWKSRVPPTQAVMTVASQDQGHSSNYEATVNAIGIITRLSVVDTIDDVAW</sequence>
<evidence type="ECO:0000313" key="2">
    <source>
        <dbReference type="EMBL" id="RDB23113.1"/>
    </source>
</evidence>
<dbReference type="Proteomes" id="UP000076154">
    <property type="component" value="Unassembled WGS sequence"/>
</dbReference>
<dbReference type="EMBL" id="LUEZ02000048">
    <property type="protein sequence ID" value="RDB23113.1"/>
    <property type="molecule type" value="Genomic_DNA"/>
</dbReference>
<dbReference type="InParanoid" id="A0A369JTU2"/>
<proteinExistence type="predicted"/>
<organism evidence="2 3">
    <name type="scientific">Hypsizygus marmoreus</name>
    <name type="common">White beech mushroom</name>
    <name type="synonym">Agaricus marmoreus</name>
    <dbReference type="NCBI Taxonomy" id="39966"/>
    <lineage>
        <taxon>Eukaryota</taxon>
        <taxon>Fungi</taxon>
        <taxon>Dikarya</taxon>
        <taxon>Basidiomycota</taxon>
        <taxon>Agaricomycotina</taxon>
        <taxon>Agaricomycetes</taxon>
        <taxon>Agaricomycetidae</taxon>
        <taxon>Agaricales</taxon>
        <taxon>Tricholomatineae</taxon>
        <taxon>Lyophyllaceae</taxon>
        <taxon>Hypsizygus</taxon>
    </lineage>
</organism>
<name>A0A369JTU2_HYPMA</name>
<feature type="region of interest" description="Disordered" evidence="1">
    <location>
        <begin position="205"/>
        <end position="232"/>
    </location>
</feature>
<evidence type="ECO:0000313" key="3">
    <source>
        <dbReference type="Proteomes" id="UP000076154"/>
    </source>
</evidence>
<comment type="caution">
    <text evidence="2">The sequence shown here is derived from an EMBL/GenBank/DDBJ whole genome shotgun (WGS) entry which is preliminary data.</text>
</comment>